<sequence>MSSDLIELFSKLSIHDTRQNKQEDEMNILTKMMTNLQISEPDQIDDLINEMEQLTITDKEVIIEFKNNQIVTFRYTYFNCGDKLLDSMPKWCEGY</sequence>
<accession>A0A1V0SJQ5</accession>
<organism evidence="1">
    <name type="scientific">Klosneuvirus KNV1</name>
    <dbReference type="NCBI Taxonomy" id="1977640"/>
    <lineage>
        <taxon>Viruses</taxon>
        <taxon>Varidnaviria</taxon>
        <taxon>Bamfordvirae</taxon>
        <taxon>Nucleocytoviricota</taxon>
        <taxon>Megaviricetes</taxon>
        <taxon>Imitervirales</taxon>
        <taxon>Mimiviridae</taxon>
        <taxon>Klosneuvirinae</taxon>
        <taxon>Klosneuvirus</taxon>
    </lineage>
</organism>
<gene>
    <name evidence="1" type="ORF">Klosneuvirus_2_284</name>
</gene>
<reference evidence="1" key="1">
    <citation type="journal article" date="2017" name="Science">
        <title>Giant viruses with an expanded complement of translation system components.</title>
        <authorList>
            <person name="Schulz F."/>
            <person name="Yutin N."/>
            <person name="Ivanova N.N."/>
            <person name="Ortega D.R."/>
            <person name="Lee T.K."/>
            <person name="Vierheilig J."/>
            <person name="Daims H."/>
            <person name="Horn M."/>
            <person name="Wagner M."/>
            <person name="Jensen G.J."/>
            <person name="Kyrpides N.C."/>
            <person name="Koonin E.V."/>
            <person name="Woyke T."/>
        </authorList>
    </citation>
    <scope>NUCLEOTIDE SEQUENCE</scope>
    <source>
        <strain evidence="1">KNV1</strain>
    </source>
</reference>
<dbReference type="EMBL" id="KY684109">
    <property type="protein sequence ID" value="ARF11848.1"/>
    <property type="molecule type" value="Genomic_DNA"/>
</dbReference>
<name>A0A1V0SJQ5_9VIRU</name>
<proteinExistence type="predicted"/>
<evidence type="ECO:0000313" key="1">
    <source>
        <dbReference type="EMBL" id="ARF11848.1"/>
    </source>
</evidence>
<protein>
    <submittedName>
        <fullName evidence="1">Uncharacterized protein</fullName>
    </submittedName>
</protein>